<evidence type="ECO:0000256" key="4">
    <source>
        <dbReference type="ARBA" id="ARBA00023054"/>
    </source>
</evidence>
<evidence type="ECO:0000256" key="7">
    <source>
        <dbReference type="SAM" id="MobiDB-lite"/>
    </source>
</evidence>
<evidence type="ECO:0000256" key="5">
    <source>
        <dbReference type="ARBA" id="ARBA00023212"/>
    </source>
</evidence>
<evidence type="ECO:0000259" key="8">
    <source>
        <dbReference type="Pfam" id="PF05010"/>
    </source>
</evidence>
<evidence type="ECO:0000256" key="2">
    <source>
        <dbReference type="ARBA" id="ARBA00009423"/>
    </source>
</evidence>
<keyword evidence="3" id="KW-0963">Cytoplasm</keyword>
<dbReference type="EMBL" id="JAKMXF010000353">
    <property type="protein sequence ID" value="KAI6646790.1"/>
    <property type="molecule type" value="Genomic_DNA"/>
</dbReference>
<proteinExistence type="inferred from homology"/>
<name>A0AAV7JE88_9METZ</name>
<feature type="coiled-coil region" evidence="6">
    <location>
        <begin position="240"/>
        <end position="306"/>
    </location>
</feature>
<dbReference type="AlphaFoldDB" id="A0AAV7JE88"/>
<feature type="coiled-coil region" evidence="6">
    <location>
        <begin position="64"/>
        <end position="91"/>
    </location>
</feature>
<protein>
    <recommendedName>
        <fullName evidence="8">Transforming acidic coiled-coil-containing protein C-terminal domain-containing protein</fullName>
    </recommendedName>
</protein>
<comment type="subcellular location">
    <subcellularLocation>
        <location evidence="1">Cytoplasm</location>
        <location evidence="1">Cytoskeleton</location>
    </subcellularLocation>
</comment>
<reference evidence="9 10" key="1">
    <citation type="journal article" date="2023" name="BMC Biol.">
        <title>The compact genome of the sponge Oopsacas minuta (Hexactinellida) is lacking key metazoan core genes.</title>
        <authorList>
            <person name="Santini S."/>
            <person name="Schenkelaars Q."/>
            <person name="Jourda C."/>
            <person name="Duchesne M."/>
            <person name="Belahbib H."/>
            <person name="Rocher C."/>
            <person name="Selva M."/>
            <person name="Riesgo A."/>
            <person name="Vervoort M."/>
            <person name="Leys S.P."/>
            <person name="Kodjabachian L."/>
            <person name="Le Bivic A."/>
            <person name="Borchiellini C."/>
            <person name="Claverie J.M."/>
            <person name="Renard E."/>
        </authorList>
    </citation>
    <scope>NUCLEOTIDE SEQUENCE [LARGE SCALE GENOMIC DNA]</scope>
    <source>
        <strain evidence="9">SPO-2</strain>
    </source>
</reference>
<evidence type="ECO:0000256" key="1">
    <source>
        <dbReference type="ARBA" id="ARBA00004245"/>
    </source>
</evidence>
<evidence type="ECO:0000256" key="6">
    <source>
        <dbReference type="SAM" id="Coils"/>
    </source>
</evidence>
<comment type="similarity">
    <text evidence="2">Belongs to the TACC family.</text>
</comment>
<evidence type="ECO:0000313" key="9">
    <source>
        <dbReference type="EMBL" id="KAI6646790.1"/>
    </source>
</evidence>
<dbReference type="InterPro" id="IPR007707">
    <property type="entry name" value="TACC_C"/>
</dbReference>
<comment type="caution">
    <text evidence="9">The sequence shown here is derived from an EMBL/GenBank/DDBJ whole genome shotgun (WGS) entry which is preliminary data.</text>
</comment>
<dbReference type="Gene3D" id="1.20.5.1700">
    <property type="match status" value="1"/>
</dbReference>
<keyword evidence="10" id="KW-1185">Reference proteome</keyword>
<feature type="region of interest" description="Disordered" evidence="7">
    <location>
        <begin position="1"/>
        <end position="28"/>
    </location>
</feature>
<dbReference type="GO" id="GO:0005856">
    <property type="term" value="C:cytoskeleton"/>
    <property type="evidence" value="ECO:0007669"/>
    <property type="project" value="UniProtKB-SubCell"/>
</dbReference>
<evidence type="ECO:0000256" key="3">
    <source>
        <dbReference type="ARBA" id="ARBA00022490"/>
    </source>
</evidence>
<gene>
    <name evidence="9" type="ORF">LOD99_9189</name>
</gene>
<evidence type="ECO:0000313" key="10">
    <source>
        <dbReference type="Proteomes" id="UP001165289"/>
    </source>
</evidence>
<keyword evidence="4 6" id="KW-0175">Coiled coil</keyword>
<dbReference type="Proteomes" id="UP001165289">
    <property type="component" value="Unassembled WGS sequence"/>
</dbReference>
<keyword evidence="5" id="KW-0206">Cytoskeleton</keyword>
<accession>A0AAV7JE88</accession>
<organism evidence="9 10">
    <name type="scientific">Oopsacas minuta</name>
    <dbReference type="NCBI Taxonomy" id="111878"/>
    <lineage>
        <taxon>Eukaryota</taxon>
        <taxon>Metazoa</taxon>
        <taxon>Porifera</taxon>
        <taxon>Hexactinellida</taxon>
        <taxon>Hexasterophora</taxon>
        <taxon>Lyssacinosida</taxon>
        <taxon>Leucopsacidae</taxon>
        <taxon>Oopsacas</taxon>
    </lineage>
</organism>
<dbReference type="Pfam" id="PF05010">
    <property type="entry name" value="TACC_C"/>
    <property type="match status" value="1"/>
</dbReference>
<feature type="domain" description="Transforming acidic coiled-coil-containing protein C-terminal" evidence="8">
    <location>
        <begin position="102"/>
        <end position="303"/>
    </location>
</feature>
<sequence length="311" mass="36843">MSESLYKSNYDEGYADEATDQIDTPMTPREETEAYLSEYENRFVARFTEEEIITVIQGTRAEYRLLLKENKKRYTLELRKMQQDLEQVLIEENLISQGDVVNKQEMLARVRDSPETEEVENKSKLVLESKYESLHNKMSELNTTLEILRSFKDMTDEGYMEINQQLEDFDHKVARLSQKKNSMIEDFIETDIASKKNIRKCRETKEILSGAVDRVERILTQIERKERKGVDEQIKYTEYLIQVEKEMDQKNNQYEEIAKTCKQEQLVLNAQVKRKKMELQELDNKIAKAQHENNELKDISDELMAEMNTTY</sequence>